<evidence type="ECO:0000256" key="5">
    <source>
        <dbReference type="ARBA" id="ARBA00023163"/>
    </source>
</evidence>
<evidence type="ECO:0000256" key="4">
    <source>
        <dbReference type="ARBA" id="ARBA00023125"/>
    </source>
</evidence>
<dbReference type="PANTHER" id="PTHR43133:SF51">
    <property type="entry name" value="RNA POLYMERASE SIGMA FACTOR"/>
    <property type="match status" value="1"/>
</dbReference>
<dbReference type="PROSITE" id="PS01063">
    <property type="entry name" value="SIGMA70_ECF"/>
    <property type="match status" value="1"/>
</dbReference>
<keyword evidence="2 6" id="KW-0805">Transcription regulation</keyword>
<dbReference type="NCBIfam" id="TIGR02937">
    <property type="entry name" value="sigma70-ECF"/>
    <property type="match status" value="1"/>
</dbReference>
<feature type="domain" description="RNA polymerase sigma-70 region 2" evidence="7">
    <location>
        <begin position="24"/>
        <end position="90"/>
    </location>
</feature>
<dbReference type="InterPro" id="IPR000838">
    <property type="entry name" value="RNA_pol_sigma70_ECF_CS"/>
</dbReference>
<dbReference type="SUPFAM" id="SSF88946">
    <property type="entry name" value="Sigma2 domain of RNA polymerase sigma factors"/>
    <property type="match status" value="1"/>
</dbReference>
<dbReference type="Proteomes" id="UP001059209">
    <property type="component" value="Chromosome"/>
</dbReference>
<organism evidence="9 10">
    <name type="scientific">Maribacter litopenaei</name>
    <dbReference type="NCBI Taxonomy" id="2976127"/>
    <lineage>
        <taxon>Bacteria</taxon>
        <taxon>Pseudomonadati</taxon>
        <taxon>Bacteroidota</taxon>
        <taxon>Flavobacteriia</taxon>
        <taxon>Flavobacteriales</taxon>
        <taxon>Flavobacteriaceae</taxon>
        <taxon>Maribacter</taxon>
    </lineage>
</organism>
<evidence type="ECO:0000256" key="3">
    <source>
        <dbReference type="ARBA" id="ARBA00023082"/>
    </source>
</evidence>
<keyword evidence="3 6" id="KW-0731">Sigma factor</keyword>
<dbReference type="CDD" id="cd06171">
    <property type="entry name" value="Sigma70_r4"/>
    <property type="match status" value="1"/>
</dbReference>
<dbReference type="Gene3D" id="1.10.10.10">
    <property type="entry name" value="Winged helix-like DNA-binding domain superfamily/Winged helix DNA-binding domain"/>
    <property type="match status" value="1"/>
</dbReference>
<dbReference type="EMBL" id="CP104205">
    <property type="protein sequence ID" value="UWX54037.1"/>
    <property type="molecule type" value="Genomic_DNA"/>
</dbReference>
<feature type="domain" description="RNA polymerase sigma factor 70 region 4 type 2" evidence="8">
    <location>
        <begin position="124"/>
        <end position="175"/>
    </location>
</feature>
<dbReference type="InterPro" id="IPR014284">
    <property type="entry name" value="RNA_pol_sigma-70_dom"/>
</dbReference>
<dbReference type="InterPro" id="IPR013324">
    <property type="entry name" value="RNA_pol_sigma_r3/r4-like"/>
</dbReference>
<gene>
    <name evidence="9" type="ORF">NYZ99_13340</name>
</gene>
<dbReference type="InterPro" id="IPR039425">
    <property type="entry name" value="RNA_pol_sigma-70-like"/>
</dbReference>
<comment type="similarity">
    <text evidence="1 6">Belongs to the sigma-70 factor family. ECF subfamily.</text>
</comment>
<evidence type="ECO:0000256" key="2">
    <source>
        <dbReference type="ARBA" id="ARBA00023015"/>
    </source>
</evidence>
<protein>
    <recommendedName>
        <fullName evidence="6">RNA polymerase sigma factor</fullName>
    </recommendedName>
</protein>
<dbReference type="Gene3D" id="1.10.1740.10">
    <property type="match status" value="1"/>
</dbReference>
<evidence type="ECO:0000313" key="10">
    <source>
        <dbReference type="Proteomes" id="UP001059209"/>
    </source>
</evidence>
<keyword evidence="5 6" id="KW-0804">Transcription</keyword>
<evidence type="ECO:0000259" key="7">
    <source>
        <dbReference type="Pfam" id="PF04542"/>
    </source>
</evidence>
<dbReference type="Pfam" id="PF04542">
    <property type="entry name" value="Sigma70_r2"/>
    <property type="match status" value="1"/>
</dbReference>
<evidence type="ECO:0000313" key="9">
    <source>
        <dbReference type="EMBL" id="UWX54037.1"/>
    </source>
</evidence>
<dbReference type="InterPro" id="IPR036388">
    <property type="entry name" value="WH-like_DNA-bd_sf"/>
</dbReference>
<dbReference type="InterPro" id="IPR007627">
    <property type="entry name" value="RNA_pol_sigma70_r2"/>
</dbReference>
<accession>A0ABY5Y4T6</accession>
<name>A0ABY5Y4T6_9FLAO</name>
<dbReference type="SUPFAM" id="SSF88659">
    <property type="entry name" value="Sigma3 and sigma4 domains of RNA polymerase sigma factors"/>
    <property type="match status" value="1"/>
</dbReference>
<reference evidence="9" key="1">
    <citation type="submission" date="2022-09" db="EMBL/GenBank/DDBJ databases">
        <title>Maribacter litopenaei sp. nov., isolated from the intestinal tract of the Pacific White Shrimp, Litopenaeus vannamei.</title>
        <authorList>
            <person name="Kim S.Y."/>
            <person name="Hwang C.Y."/>
        </authorList>
    </citation>
    <scope>NUCLEOTIDE SEQUENCE</scope>
    <source>
        <strain evidence="9">HL-LV01</strain>
    </source>
</reference>
<evidence type="ECO:0000256" key="6">
    <source>
        <dbReference type="RuleBase" id="RU000716"/>
    </source>
</evidence>
<dbReference type="InterPro" id="IPR013325">
    <property type="entry name" value="RNA_pol_sigma_r2"/>
</dbReference>
<keyword evidence="10" id="KW-1185">Reference proteome</keyword>
<sequence length="196" mass="22885">MNKQSDQPLIALAQKGDMSAYEKLVDNYKHMVFTLTFRLVGNREDAEEVAQDTFLKVYSALASFKGDSKFSTWLYKIAYRKGLDCLKKRRSLPKTKEFDKDIRSIIPLTTEIWNDLEIRERRNTIKSAIEKLANEDSVLITLFYYEELSLVEISDIMDIETNTVKVKLHRARKKLASILRNSLEPETIHNYEGTRR</sequence>
<dbReference type="Pfam" id="PF08281">
    <property type="entry name" value="Sigma70_r4_2"/>
    <property type="match status" value="1"/>
</dbReference>
<dbReference type="RefSeq" id="WP_260571626.1">
    <property type="nucleotide sequence ID" value="NZ_CP104205.1"/>
</dbReference>
<proteinExistence type="inferred from homology"/>
<evidence type="ECO:0000256" key="1">
    <source>
        <dbReference type="ARBA" id="ARBA00010641"/>
    </source>
</evidence>
<dbReference type="InterPro" id="IPR013249">
    <property type="entry name" value="RNA_pol_sigma70_r4_t2"/>
</dbReference>
<keyword evidence="4 6" id="KW-0238">DNA-binding</keyword>
<evidence type="ECO:0000259" key="8">
    <source>
        <dbReference type="Pfam" id="PF08281"/>
    </source>
</evidence>
<dbReference type="PANTHER" id="PTHR43133">
    <property type="entry name" value="RNA POLYMERASE ECF-TYPE SIGMA FACTO"/>
    <property type="match status" value="1"/>
</dbReference>